<evidence type="ECO:0000313" key="3">
    <source>
        <dbReference type="Proteomes" id="UP001156670"/>
    </source>
</evidence>
<gene>
    <name evidence="2" type="ORF">GCM10007901_08990</name>
</gene>
<dbReference type="Pfam" id="PF04199">
    <property type="entry name" value="Cyclase"/>
    <property type="match status" value="1"/>
</dbReference>
<feature type="signal peptide" evidence="1">
    <location>
        <begin position="1"/>
        <end position="24"/>
    </location>
</feature>
<evidence type="ECO:0000256" key="1">
    <source>
        <dbReference type="SAM" id="SignalP"/>
    </source>
</evidence>
<evidence type="ECO:0000313" key="2">
    <source>
        <dbReference type="EMBL" id="GLQ91948.1"/>
    </source>
</evidence>
<dbReference type="SUPFAM" id="SSF102198">
    <property type="entry name" value="Putative cyclase"/>
    <property type="match status" value="1"/>
</dbReference>
<accession>A0ABQ5XN68</accession>
<reference evidence="3" key="1">
    <citation type="journal article" date="2019" name="Int. J. Syst. Evol. Microbiol.">
        <title>The Global Catalogue of Microorganisms (GCM) 10K type strain sequencing project: providing services to taxonomists for standard genome sequencing and annotation.</title>
        <authorList>
            <consortium name="The Broad Institute Genomics Platform"/>
            <consortium name="The Broad Institute Genome Sequencing Center for Infectious Disease"/>
            <person name="Wu L."/>
            <person name="Ma J."/>
        </authorList>
    </citation>
    <scope>NUCLEOTIDE SEQUENCE [LARGE SCALE GENOMIC DNA]</scope>
    <source>
        <strain evidence="3">NBRC 111980</strain>
    </source>
</reference>
<dbReference type="InterPro" id="IPR007325">
    <property type="entry name" value="KFase/CYL"/>
</dbReference>
<dbReference type="PANTHER" id="PTHR31118">
    <property type="entry name" value="CYCLASE-LIKE PROTEIN 2"/>
    <property type="match status" value="1"/>
</dbReference>
<dbReference type="InterPro" id="IPR037175">
    <property type="entry name" value="KFase_sf"/>
</dbReference>
<dbReference type="EMBL" id="BSOB01000008">
    <property type="protein sequence ID" value="GLQ91948.1"/>
    <property type="molecule type" value="Genomic_DNA"/>
</dbReference>
<dbReference type="Gene3D" id="3.50.30.50">
    <property type="entry name" value="Putative cyclase"/>
    <property type="match status" value="1"/>
</dbReference>
<sequence>MIHRMIAIMAFSFINMGIVAQAKAGDVHDNQTTALLAIIHGSKLVDLTHSFSSSTPVWSGFGQAIITPAKDPKTGQPYTIEKDGFRANYFSMVGQYGTHVDPPAHFDAHGATIDAIPLNQMILPLVVFDITGLLQKDPNHALSVNDILDWEKQHGRVPSGSFAALRTDMSKDWDANPARFKRSPFPAWSLAAVRFLIEQRGATAIGHESLDTDTTTQMDSETWLLKHGHYQIEAMAHLDQVPATGAVLIAMWPKVKDGDGFPARVVAVVPADVAQGH</sequence>
<dbReference type="RefSeq" id="WP_284319704.1">
    <property type="nucleotide sequence ID" value="NZ_BSOB01000008.1"/>
</dbReference>
<dbReference type="Proteomes" id="UP001156670">
    <property type="component" value="Unassembled WGS sequence"/>
</dbReference>
<proteinExistence type="predicted"/>
<organism evidence="2 3">
    <name type="scientific">Dyella acidisoli</name>
    <dbReference type="NCBI Taxonomy" id="1867834"/>
    <lineage>
        <taxon>Bacteria</taxon>
        <taxon>Pseudomonadati</taxon>
        <taxon>Pseudomonadota</taxon>
        <taxon>Gammaproteobacteria</taxon>
        <taxon>Lysobacterales</taxon>
        <taxon>Rhodanobacteraceae</taxon>
        <taxon>Dyella</taxon>
    </lineage>
</organism>
<feature type="chain" id="PRO_5046384097" evidence="1">
    <location>
        <begin position="25"/>
        <end position="277"/>
    </location>
</feature>
<keyword evidence="3" id="KW-1185">Reference proteome</keyword>
<dbReference type="PANTHER" id="PTHR31118:SF12">
    <property type="entry name" value="CYCLASE-LIKE PROTEIN 2"/>
    <property type="match status" value="1"/>
</dbReference>
<protein>
    <submittedName>
        <fullName evidence="2">Cyclase</fullName>
    </submittedName>
</protein>
<comment type="caution">
    <text evidence="2">The sequence shown here is derived from an EMBL/GenBank/DDBJ whole genome shotgun (WGS) entry which is preliminary data.</text>
</comment>
<keyword evidence="1" id="KW-0732">Signal</keyword>
<name>A0ABQ5XN68_9GAMM</name>